<dbReference type="SMART" id="SM00423">
    <property type="entry name" value="PSI"/>
    <property type="match status" value="1"/>
</dbReference>
<evidence type="ECO:0000256" key="8">
    <source>
        <dbReference type="ARBA" id="ARBA00023319"/>
    </source>
</evidence>
<dbReference type="SUPFAM" id="SSF48726">
    <property type="entry name" value="Immunoglobulin"/>
    <property type="match status" value="1"/>
</dbReference>
<evidence type="ECO:0000256" key="2">
    <source>
        <dbReference type="ARBA" id="ARBA00009492"/>
    </source>
</evidence>
<keyword evidence="8" id="KW-0393">Immunoglobulin domain</keyword>
<reference evidence="12" key="1">
    <citation type="submission" date="2025-08" db="UniProtKB">
        <authorList>
            <consortium name="Ensembl"/>
        </authorList>
    </citation>
    <scope>IDENTIFICATION</scope>
</reference>
<dbReference type="InterPro" id="IPR027231">
    <property type="entry name" value="Semaphorin"/>
</dbReference>
<dbReference type="PANTHER" id="PTHR11036:SF36">
    <property type="entry name" value="SEMAPHORIN-3D"/>
    <property type="match status" value="1"/>
</dbReference>
<dbReference type="InterPro" id="IPR003599">
    <property type="entry name" value="Ig_sub"/>
</dbReference>
<evidence type="ECO:0000256" key="3">
    <source>
        <dbReference type="ARBA" id="ARBA00022473"/>
    </source>
</evidence>
<evidence type="ECO:0000259" key="10">
    <source>
        <dbReference type="PROSITE" id="PS50835"/>
    </source>
</evidence>
<dbReference type="InterPro" id="IPR016201">
    <property type="entry name" value="PSI"/>
</dbReference>
<dbReference type="GO" id="GO:0071526">
    <property type="term" value="P:semaphorin-plexin signaling pathway"/>
    <property type="evidence" value="ECO:0007669"/>
    <property type="project" value="TreeGrafter"/>
</dbReference>
<dbReference type="OMA" id="KIYWPAT"/>
<reference evidence="12" key="2">
    <citation type="submission" date="2025-09" db="UniProtKB">
        <authorList>
            <consortium name="Ensembl"/>
        </authorList>
    </citation>
    <scope>IDENTIFICATION</scope>
</reference>
<proteinExistence type="inferred from homology"/>
<accession>S4RFZ2</accession>
<dbReference type="Pfam" id="PF18452">
    <property type="entry name" value="Ig_6"/>
    <property type="match status" value="1"/>
</dbReference>
<feature type="domain" description="Ig-like" evidence="10">
    <location>
        <begin position="606"/>
        <end position="675"/>
    </location>
</feature>
<dbReference type="Ensembl" id="ENSPMAT00000004141.1">
    <property type="protein sequence ID" value="ENSPMAP00000004124.1"/>
    <property type="gene ID" value="ENSPMAG00000003719.1"/>
</dbReference>
<dbReference type="Gene3D" id="2.130.10.10">
    <property type="entry name" value="YVTN repeat-like/Quinoprotein amine dehydrogenase"/>
    <property type="match status" value="1"/>
</dbReference>
<dbReference type="SUPFAM" id="SSF103575">
    <property type="entry name" value="Plexin repeat"/>
    <property type="match status" value="1"/>
</dbReference>
<dbReference type="GO" id="GO:0030335">
    <property type="term" value="P:positive regulation of cell migration"/>
    <property type="evidence" value="ECO:0007669"/>
    <property type="project" value="TreeGrafter"/>
</dbReference>
<dbReference type="Gene3D" id="2.60.40.10">
    <property type="entry name" value="Immunoglobulins"/>
    <property type="match status" value="1"/>
</dbReference>
<dbReference type="InterPro" id="IPR001627">
    <property type="entry name" value="Semap_dom"/>
</dbReference>
<dbReference type="Gene3D" id="3.30.1680.10">
    <property type="entry name" value="ligand-binding face of the semaphorins, domain 2"/>
    <property type="match status" value="1"/>
</dbReference>
<dbReference type="STRING" id="7757.ENSPMAP00000004124"/>
<dbReference type="InterPro" id="IPR041416">
    <property type="entry name" value="IL-1RAcP-like_ig"/>
</dbReference>
<dbReference type="GO" id="GO:0005615">
    <property type="term" value="C:extracellular space"/>
    <property type="evidence" value="ECO:0007669"/>
    <property type="project" value="TreeGrafter"/>
</dbReference>
<keyword evidence="7" id="KW-0325">Glycoprotein</keyword>
<dbReference type="GO" id="GO:0030215">
    <property type="term" value="F:semaphorin receptor binding"/>
    <property type="evidence" value="ECO:0007669"/>
    <property type="project" value="InterPro"/>
</dbReference>
<organism evidence="12">
    <name type="scientific">Petromyzon marinus</name>
    <name type="common">Sea lamprey</name>
    <dbReference type="NCBI Taxonomy" id="7757"/>
    <lineage>
        <taxon>Eukaryota</taxon>
        <taxon>Metazoa</taxon>
        <taxon>Chordata</taxon>
        <taxon>Craniata</taxon>
        <taxon>Vertebrata</taxon>
        <taxon>Cyclostomata</taxon>
        <taxon>Hyperoartia</taxon>
        <taxon>Petromyzontiformes</taxon>
        <taxon>Petromyzontidae</taxon>
        <taxon>Petromyzon</taxon>
    </lineage>
</organism>
<evidence type="ECO:0000256" key="5">
    <source>
        <dbReference type="ARBA" id="ARBA00022729"/>
    </source>
</evidence>
<dbReference type="HOGENOM" id="CLU_009051_5_0_1"/>
<dbReference type="GO" id="GO:0007411">
    <property type="term" value="P:axon guidance"/>
    <property type="evidence" value="ECO:0007669"/>
    <property type="project" value="TreeGrafter"/>
</dbReference>
<keyword evidence="6" id="KW-1015">Disulfide bond</keyword>
<evidence type="ECO:0000256" key="6">
    <source>
        <dbReference type="ARBA" id="ARBA00023157"/>
    </source>
</evidence>
<comment type="subcellular location">
    <subcellularLocation>
        <location evidence="1">Secreted</location>
    </subcellularLocation>
</comment>
<dbReference type="CDD" id="cd05871">
    <property type="entry name" value="Ig_Sema3"/>
    <property type="match status" value="1"/>
</dbReference>
<dbReference type="GO" id="GO:0005886">
    <property type="term" value="C:plasma membrane"/>
    <property type="evidence" value="ECO:0007669"/>
    <property type="project" value="TreeGrafter"/>
</dbReference>
<evidence type="ECO:0000256" key="9">
    <source>
        <dbReference type="PROSITE-ProRule" id="PRU00352"/>
    </source>
</evidence>
<dbReference type="FunFam" id="2.60.40.10:FF:000030">
    <property type="entry name" value="Semaphorin 3F like"/>
    <property type="match status" value="1"/>
</dbReference>
<evidence type="ECO:0000313" key="12">
    <source>
        <dbReference type="Ensembl" id="ENSPMAP00000004124.1"/>
    </source>
</evidence>
<comment type="caution">
    <text evidence="9">Lacks conserved residue(s) required for the propagation of feature annotation.</text>
</comment>
<dbReference type="GeneTree" id="ENSGT00940000156681"/>
<evidence type="ECO:0000256" key="7">
    <source>
        <dbReference type="ARBA" id="ARBA00023180"/>
    </source>
</evidence>
<dbReference type="GO" id="GO:0045499">
    <property type="term" value="F:chemorepellent activity"/>
    <property type="evidence" value="ECO:0007669"/>
    <property type="project" value="TreeGrafter"/>
</dbReference>
<dbReference type="InterPro" id="IPR007110">
    <property type="entry name" value="Ig-like_dom"/>
</dbReference>
<evidence type="ECO:0000259" key="11">
    <source>
        <dbReference type="PROSITE" id="PS51004"/>
    </source>
</evidence>
<dbReference type="PROSITE" id="PS51004">
    <property type="entry name" value="SEMA"/>
    <property type="match status" value="1"/>
</dbReference>
<feature type="domain" description="Sema" evidence="11">
    <location>
        <begin position="33"/>
        <end position="520"/>
    </location>
</feature>
<dbReference type="SMART" id="SM00630">
    <property type="entry name" value="Sema"/>
    <property type="match status" value="1"/>
</dbReference>
<dbReference type="InterPro" id="IPR015943">
    <property type="entry name" value="WD40/YVTN_repeat-like_dom_sf"/>
</dbReference>
<dbReference type="SMART" id="SM00409">
    <property type="entry name" value="IG"/>
    <property type="match status" value="1"/>
</dbReference>
<sequence>ASRMGGITLRLCSTALPGCRLDPRHLLVPLTIAAHLAAAELLLSNSSALFLGSHESADFQTLLLDEERGRLLVGAKNAVFLLNLDDLNHQPRKLVWNPNRDQMKRCLLAGKSEQADCANFIRVLHSYNQSHVYVCGTGAFHPTCAFLEMGFRVKEPVFMLNWHSVESGRGKCPYDPAQATTSVMAGTELYAATVSDFMGKDWGIFGNKNHHNEIPLIRTEQSDPHWLNEPNFVGSFVIPESQNPDDDKVYVFFWEYGIEAGASDKVLYSRVARVCKVFVGGQRSLVNKWTTFLKARLVCSIPGPNDIDTHFDELRDVFLLPNKDDRNPIIYAVFTTSSSVFRGSAVCMYSMSDIRAAFHGPFAHKEGPDHQWVDFKNRIPYPRPGTCPSRTYDAAYASTRELPDDVLEFVRRHQLVWEAVAPLGGRPLLVRAGTGDTLTRIAVDRVEATDGQYDVLFLGTDSGLVLKAITINKENRFTEEVVLEEIRVFKEPSPIISMKISVAQHQLYVGSRTGLAQLSLHRCEVYGKACAECCLARDPYCAWDGATCSRYLPLPKSNRRSRRQDVRHGDPNEQCRDLKDITDFRSNVVHAEEKIIFGMEHNSTFLECSPKSHQASVVWFIQHSKDEQQEEIKTDSRIVKLEHGLLIRRLHRKDAGLYLCVARENTFAQTVARLSLRVINAERADGAMGRIDSDDDAADLPASVTDLRQHYKEFAQLRHGLPPLEEYCERLWQREQRPPGR</sequence>
<dbReference type="SUPFAM" id="SSF101912">
    <property type="entry name" value="Sema domain"/>
    <property type="match status" value="1"/>
</dbReference>
<comment type="similarity">
    <text evidence="2">Belongs to the semaphorin family.</text>
</comment>
<dbReference type="PROSITE" id="PS50835">
    <property type="entry name" value="IG_LIKE"/>
    <property type="match status" value="1"/>
</dbReference>
<dbReference type="Pfam" id="PF01403">
    <property type="entry name" value="Sema"/>
    <property type="match status" value="1"/>
</dbReference>
<dbReference type="InterPro" id="IPR036352">
    <property type="entry name" value="Semap_dom_sf"/>
</dbReference>
<keyword evidence="3" id="KW-0217">Developmental protein</keyword>
<name>S4RFZ2_PETMA</name>
<dbReference type="FunFam" id="2.130.10.10:FF:000015">
    <property type="entry name" value="Semaphorin 3B"/>
    <property type="match status" value="1"/>
</dbReference>
<dbReference type="AlphaFoldDB" id="S4RFZ2"/>
<dbReference type="InterPro" id="IPR036179">
    <property type="entry name" value="Ig-like_dom_sf"/>
</dbReference>
<dbReference type="GO" id="GO:0001755">
    <property type="term" value="P:neural crest cell migration"/>
    <property type="evidence" value="ECO:0007669"/>
    <property type="project" value="TreeGrafter"/>
</dbReference>
<dbReference type="PANTHER" id="PTHR11036">
    <property type="entry name" value="SEMAPHORIN"/>
    <property type="match status" value="1"/>
</dbReference>
<keyword evidence="5" id="KW-0732">Signal</keyword>
<dbReference type="FunFam" id="3.30.1680.10:FF:000001">
    <property type="entry name" value="Semaphorin 3F like"/>
    <property type="match status" value="1"/>
</dbReference>
<dbReference type="InterPro" id="IPR013783">
    <property type="entry name" value="Ig-like_fold"/>
</dbReference>
<keyword evidence="4" id="KW-0964">Secreted</keyword>
<evidence type="ECO:0000256" key="4">
    <source>
        <dbReference type="ARBA" id="ARBA00022525"/>
    </source>
</evidence>
<evidence type="ECO:0000256" key="1">
    <source>
        <dbReference type="ARBA" id="ARBA00004613"/>
    </source>
</evidence>
<protein>
    <submittedName>
        <fullName evidence="12">Sema domain, immunoglobulin domain (Ig), short basic domain, secreted, (semaphorin) 3D</fullName>
    </submittedName>
</protein>